<evidence type="ECO:0000256" key="2">
    <source>
        <dbReference type="ARBA" id="ARBA00022448"/>
    </source>
</evidence>
<evidence type="ECO:0000256" key="5">
    <source>
        <dbReference type="ARBA" id="ARBA00022989"/>
    </source>
</evidence>
<dbReference type="InterPro" id="IPR045621">
    <property type="entry name" value="BPD_transp_1_N"/>
</dbReference>
<name>A0A2I2KQ62_9ACTN</name>
<dbReference type="SUPFAM" id="SSF161098">
    <property type="entry name" value="MetI-like"/>
    <property type="match status" value="1"/>
</dbReference>
<dbReference type="CDD" id="cd06261">
    <property type="entry name" value="TM_PBP2"/>
    <property type="match status" value="1"/>
</dbReference>
<dbReference type="PANTHER" id="PTHR43163:SF6">
    <property type="entry name" value="DIPEPTIDE TRANSPORT SYSTEM PERMEASE PROTEIN DPPB-RELATED"/>
    <property type="match status" value="1"/>
</dbReference>
<proteinExistence type="inferred from homology"/>
<dbReference type="OrthoDB" id="147639at2"/>
<keyword evidence="4 7" id="KW-0812">Transmembrane</keyword>
<comment type="subcellular location">
    <subcellularLocation>
        <location evidence="1 7">Cell membrane</location>
        <topology evidence="1 7">Multi-pass membrane protein</topology>
    </subcellularLocation>
</comment>
<reference evidence="9 10" key="1">
    <citation type="submission" date="2017-06" db="EMBL/GenBank/DDBJ databases">
        <authorList>
            <person name="Kim H.J."/>
            <person name="Triplett B.A."/>
        </authorList>
    </citation>
    <scope>NUCLEOTIDE SEQUENCE [LARGE SCALE GENOMIC DNA]</scope>
    <source>
        <strain evidence="9">FRACA_ARgP5</strain>
    </source>
</reference>
<accession>A0A2I2KQ62</accession>
<dbReference type="Gene3D" id="1.10.3720.10">
    <property type="entry name" value="MetI-like"/>
    <property type="match status" value="1"/>
</dbReference>
<comment type="similarity">
    <text evidence="7">Belongs to the binding-protein-dependent transport system permease family.</text>
</comment>
<keyword evidence="2 7" id="KW-0813">Transport</keyword>
<dbReference type="Pfam" id="PF00528">
    <property type="entry name" value="BPD_transp_1"/>
    <property type="match status" value="1"/>
</dbReference>
<dbReference type="Proteomes" id="UP000234331">
    <property type="component" value="Unassembled WGS sequence"/>
</dbReference>
<feature type="transmembrane region" description="Helical" evidence="7">
    <location>
        <begin position="287"/>
        <end position="308"/>
    </location>
</feature>
<dbReference type="EMBL" id="FZMO01000113">
    <property type="protein sequence ID" value="SNQ47799.1"/>
    <property type="molecule type" value="Genomic_DNA"/>
</dbReference>
<dbReference type="AlphaFoldDB" id="A0A2I2KQ62"/>
<evidence type="ECO:0000256" key="4">
    <source>
        <dbReference type="ARBA" id="ARBA00022692"/>
    </source>
</evidence>
<feature type="transmembrane region" description="Helical" evidence="7">
    <location>
        <begin position="177"/>
        <end position="198"/>
    </location>
</feature>
<sequence>MALILIRRLGLLLVSLLVASVLVFAALRLLPGDVAQVIAGTRASPEQVDRIAHQLGTDRPLVIQYLHWLGGVLSGDVGHSAVNGVSVSGELGQKLTVTGPLVAAATLLGALVGVSLGIVAAARHRRRSGIVLSVLSQLGLAVPSFWVGLMATTVFAVHWRWLPAGGFPAGGWNEPAAAVRSLVLPVLTLALLEGAVLLRFTRSATLEVLHADYLRTARAKGLTRGRALLRHGVRNALLPVLSVLGLEFASLLLGAVVIENVFSLPGAGQMLVTDVGNRDLVKVQGTVLLVTAVILVVGFLVDVGHHLLDPRLRDAR</sequence>
<evidence type="ECO:0000259" key="8">
    <source>
        <dbReference type="PROSITE" id="PS50928"/>
    </source>
</evidence>
<dbReference type="RefSeq" id="WP_101831579.1">
    <property type="nucleotide sequence ID" value="NZ_FZMO01000113.1"/>
</dbReference>
<keyword evidence="6 7" id="KW-0472">Membrane</keyword>
<feature type="domain" description="ABC transmembrane type-1" evidence="8">
    <location>
        <begin position="95"/>
        <end position="301"/>
    </location>
</feature>
<feature type="transmembrane region" description="Helical" evidence="7">
    <location>
        <begin position="134"/>
        <end position="157"/>
    </location>
</feature>
<dbReference type="PANTHER" id="PTHR43163">
    <property type="entry name" value="DIPEPTIDE TRANSPORT SYSTEM PERMEASE PROTEIN DPPB-RELATED"/>
    <property type="match status" value="1"/>
</dbReference>
<evidence type="ECO:0000313" key="10">
    <source>
        <dbReference type="Proteomes" id="UP000234331"/>
    </source>
</evidence>
<dbReference type="InterPro" id="IPR000515">
    <property type="entry name" value="MetI-like"/>
</dbReference>
<organism evidence="9 10">
    <name type="scientific">Frankia canadensis</name>
    <dbReference type="NCBI Taxonomy" id="1836972"/>
    <lineage>
        <taxon>Bacteria</taxon>
        <taxon>Bacillati</taxon>
        <taxon>Actinomycetota</taxon>
        <taxon>Actinomycetes</taxon>
        <taxon>Frankiales</taxon>
        <taxon>Frankiaceae</taxon>
        <taxon>Frankia</taxon>
    </lineage>
</organism>
<feature type="transmembrane region" description="Helical" evidence="7">
    <location>
        <begin position="101"/>
        <end position="122"/>
    </location>
</feature>
<dbReference type="GO" id="GO:0005886">
    <property type="term" value="C:plasma membrane"/>
    <property type="evidence" value="ECO:0007669"/>
    <property type="project" value="UniProtKB-SubCell"/>
</dbReference>
<keyword evidence="3" id="KW-1003">Cell membrane</keyword>
<dbReference type="GO" id="GO:0055085">
    <property type="term" value="P:transmembrane transport"/>
    <property type="evidence" value="ECO:0007669"/>
    <property type="project" value="InterPro"/>
</dbReference>
<dbReference type="InterPro" id="IPR035906">
    <property type="entry name" value="MetI-like_sf"/>
</dbReference>
<keyword evidence="10" id="KW-1185">Reference proteome</keyword>
<gene>
    <name evidence="9" type="ORF">FRACA_200037</name>
</gene>
<evidence type="ECO:0000313" key="9">
    <source>
        <dbReference type="EMBL" id="SNQ47799.1"/>
    </source>
</evidence>
<evidence type="ECO:0000256" key="6">
    <source>
        <dbReference type="ARBA" id="ARBA00023136"/>
    </source>
</evidence>
<evidence type="ECO:0000256" key="1">
    <source>
        <dbReference type="ARBA" id="ARBA00004651"/>
    </source>
</evidence>
<feature type="transmembrane region" description="Helical" evidence="7">
    <location>
        <begin position="236"/>
        <end position="258"/>
    </location>
</feature>
<evidence type="ECO:0000256" key="7">
    <source>
        <dbReference type="RuleBase" id="RU363032"/>
    </source>
</evidence>
<evidence type="ECO:0000256" key="3">
    <source>
        <dbReference type="ARBA" id="ARBA00022475"/>
    </source>
</evidence>
<dbReference type="PROSITE" id="PS50928">
    <property type="entry name" value="ABC_TM1"/>
    <property type="match status" value="1"/>
</dbReference>
<dbReference type="Pfam" id="PF19300">
    <property type="entry name" value="BPD_transp_1_N"/>
    <property type="match status" value="1"/>
</dbReference>
<keyword evidence="5 7" id="KW-1133">Transmembrane helix</keyword>
<protein>
    <submittedName>
        <fullName evidence="9">ABC transporter</fullName>
    </submittedName>
</protein>